<evidence type="ECO:0000259" key="5">
    <source>
        <dbReference type="PROSITE" id="PS50931"/>
    </source>
</evidence>
<evidence type="ECO:0000256" key="4">
    <source>
        <dbReference type="ARBA" id="ARBA00023163"/>
    </source>
</evidence>
<evidence type="ECO:0000256" key="2">
    <source>
        <dbReference type="ARBA" id="ARBA00023015"/>
    </source>
</evidence>
<keyword evidence="2" id="KW-0805">Transcription regulation</keyword>
<dbReference type="CDD" id="cd05466">
    <property type="entry name" value="PBP2_LTTR_substrate"/>
    <property type="match status" value="1"/>
</dbReference>
<protein>
    <submittedName>
        <fullName evidence="6">LysR family transcriptional regulator</fullName>
    </submittedName>
</protein>
<dbReference type="InterPro" id="IPR000847">
    <property type="entry name" value="LysR_HTH_N"/>
</dbReference>
<keyword evidence="3" id="KW-0238">DNA-binding</keyword>
<evidence type="ECO:0000313" key="6">
    <source>
        <dbReference type="EMBL" id="NOU64822.1"/>
    </source>
</evidence>
<keyword evidence="4" id="KW-0804">Transcription</keyword>
<accession>A0ABX1X8Q8</accession>
<organism evidence="6 7">
    <name type="scientific">Paenibacillus plantarum</name>
    <dbReference type="NCBI Taxonomy" id="2654975"/>
    <lineage>
        <taxon>Bacteria</taxon>
        <taxon>Bacillati</taxon>
        <taxon>Bacillota</taxon>
        <taxon>Bacilli</taxon>
        <taxon>Bacillales</taxon>
        <taxon>Paenibacillaceae</taxon>
        <taxon>Paenibacillus</taxon>
    </lineage>
</organism>
<dbReference type="Gene3D" id="3.40.190.290">
    <property type="match status" value="1"/>
</dbReference>
<evidence type="ECO:0000256" key="1">
    <source>
        <dbReference type="ARBA" id="ARBA00009437"/>
    </source>
</evidence>
<dbReference type="Proteomes" id="UP000653578">
    <property type="component" value="Unassembled WGS sequence"/>
</dbReference>
<dbReference type="Pfam" id="PF03466">
    <property type="entry name" value="LysR_substrate"/>
    <property type="match status" value="1"/>
</dbReference>
<dbReference type="SUPFAM" id="SSF46785">
    <property type="entry name" value="Winged helix' DNA-binding domain"/>
    <property type="match status" value="1"/>
</dbReference>
<comment type="similarity">
    <text evidence="1">Belongs to the LysR transcriptional regulatory family.</text>
</comment>
<feature type="domain" description="HTH lysR-type" evidence="5">
    <location>
        <begin position="3"/>
        <end position="60"/>
    </location>
</feature>
<dbReference type="InterPro" id="IPR005119">
    <property type="entry name" value="LysR_subst-bd"/>
</dbReference>
<comment type="caution">
    <text evidence="6">The sequence shown here is derived from an EMBL/GenBank/DDBJ whole genome shotgun (WGS) entry which is preliminary data.</text>
</comment>
<dbReference type="Gene3D" id="1.10.10.10">
    <property type="entry name" value="Winged helix-like DNA-binding domain superfamily/Winged helix DNA-binding domain"/>
    <property type="match status" value="1"/>
</dbReference>
<sequence length="295" mass="32225">MDVNLEWYRVFYWTTHTGSLSKAAEVLHITQPAVSHTIKQLEAALGGQLFFRTAKGVTLTAEGEVLFRYVEQAFQFMKIGEKAIADMHSLHSGEINIGASDTLCKYYLLPYLEAFHEQFPGVRIRVTNRTTPETIALLKEGKIDFGIVSLPASDKQIDFRESSAIQDCLVGGKSYAHLAGTSLSLEDLHNYPLLLLENGASTRRHLDDFATSEGVTLTPEFELGSIDLLVQFAKRGFGLAFVIGNYVAEELAAGDLIEIPLASPPPARQIGIATLRGVPLSAASKSFLAMLPAPN</sequence>
<evidence type="ECO:0000313" key="7">
    <source>
        <dbReference type="Proteomes" id="UP000653578"/>
    </source>
</evidence>
<dbReference type="InterPro" id="IPR036390">
    <property type="entry name" value="WH_DNA-bd_sf"/>
</dbReference>
<dbReference type="EMBL" id="WHNY01000040">
    <property type="protein sequence ID" value="NOU64822.1"/>
    <property type="molecule type" value="Genomic_DNA"/>
</dbReference>
<dbReference type="PRINTS" id="PR00039">
    <property type="entry name" value="HTHLYSR"/>
</dbReference>
<proteinExistence type="inferred from homology"/>
<dbReference type="PROSITE" id="PS50931">
    <property type="entry name" value="HTH_LYSR"/>
    <property type="match status" value="1"/>
</dbReference>
<dbReference type="PANTHER" id="PTHR30126">
    <property type="entry name" value="HTH-TYPE TRANSCRIPTIONAL REGULATOR"/>
    <property type="match status" value="1"/>
</dbReference>
<dbReference type="Pfam" id="PF00126">
    <property type="entry name" value="HTH_1"/>
    <property type="match status" value="1"/>
</dbReference>
<evidence type="ECO:0000256" key="3">
    <source>
        <dbReference type="ARBA" id="ARBA00023125"/>
    </source>
</evidence>
<dbReference type="SUPFAM" id="SSF53850">
    <property type="entry name" value="Periplasmic binding protein-like II"/>
    <property type="match status" value="1"/>
</dbReference>
<reference evidence="6 7" key="1">
    <citation type="submission" date="2019-10" db="EMBL/GenBank/DDBJ databases">
        <title>Description of Paenibacillus humi sp. nov.</title>
        <authorList>
            <person name="Carlier A."/>
            <person name="Qi S."/>
        </authorList>
    </citation>
    <scope>NUCLEOTIDE SEQUENCE [LARGE SCALE GENOMIC DNA]</scope>
    <source>
        <strain evidence="6 7">LMG 31461</strain>
    </source>
</reference>
<name>A0ABX1X8Q8_9BACL</name>
<dbReference type="InterPro" id="IPR036388">
    <property type="entry name" value="WH-like_DNA-bd_sf"/>
</dbReference>
<gene>
    <name evidence="6" type="ORF">GC096_12365</name>
</gene>
<keyword evidence="7" id="KW-1185">Reference proteome</keyword>
<dbReference type="RefSeq" id="WP_171630539.1">
    <property type="nucleotide sequence ID" value="NZ_WHNY01000040.1"/>
</dbReference>
<dbReference type="PANTHER" id="PTHR30126:SF64">
    <property type="entry name" value="HTH-TYPE TRANSCRIPTIONAL REGULATOR CITR"/>
    <property type="match status" value="1"/>
</dbReference>